<sequence>MLRPVRTLILMVVLFSAGVFYERYQHLERCTEAGGTVSGGLCRGETG</sequence>
<dbReference type="AlphaFoldDB" id="A0A1X6ZRJ8"/>
<proteinExistence type="predicted"/>
<keyword evidence="2" id="KW-1185">Reference proteome</keyword>
<evidence type="ECO:0000313" key="2">
    <source>
        <dbReference type="Proteomes" id="UP000193207"/>
    </source>
</evidence>
<evidence type="ECO:0000313" key="1">
    <source>
        <dbReference type="EMBL" id="SLN59369.1"/>
    </source>
</evidence>
<dbReference type="Proteomes" id="UP000193207">
    <property type="component" value="Unassembled WGS sequence"/>
</dbReference>
<reference evidence="1 2" key="1">
    <citation type="submission" date="2017-03" db="EMBL/GenBank/DDBJ databases">
        <authorList>
            <person name="Afonso C.L."/>
            <person name="Miller P.J."/>
            <person name="Scott M.A."/>
            <person name="Spackman E."/>
            <person name="Goraichik I."/>
            <person name="Dimitrov K.M."/>
            <person name="Suarez D.L."/>
            <person name="Swayne D.E."/>
        </authorList>
    </citation>
    <scope>NUCLEOTIDE SEQUENCE [LARGE SCALE GENOMIC DNA]</scope>
    <source>
        <strain evidence="1 2">CECT 8110</strain>
    </source>
</reference>
<accession>A0A1X6ZRJ8</accession>
<organism evidence="1 2">
    <name type="scientific">Roseovarius halotolerans</name>
    <dbReference type="NCBI Taxonomy" id="505353"/>
    <lineage>
        <taxon>Bacteria</taxon>
        <taxon>Pseudomonadati</taxon>
        <taxon>Pseudomonadota</taxon>
        <taxon>Alphaproteobacteria</taxon>
        <taxon>Rhodobacterales</taxon>
        <taxon>Roseobacteraceae</taxon>
        <taxon>Roseovarius</taxon>
    </lineage>
</organism>
<protein>
    <submittedName>
        <fullName evidence="1">Uncharacterized protein</fullName>
    </submittedName>
</protein>
<dbReference type="RefSeq" id="WP_170156521.1">
    <property type="nucleotide sequence ID" value="NZ_FWFU01000004.1"/>
</dbReference>
<gene>
    <name evidence="1" type="ORF">ROH8110_03315</name>
</gene>
<dbReference type="EMBL" id="FWFU01000004">
    <property type="protein sequence ID" value="SLN59369.1"/>
    <property type="molecule type" value="Genomic_DNA"/>
</dbReference>
<name>A0A1X6ZRJ8_9RHOB</name>